<dbReference type="PANTHER" id="PTHR32089">
    <property type="entry name" value="METHYL-ACCEPTING CHEMOTAXIS PROTEIN MCPB"/>
    <property type="match status" value="1"/>
</dbReference>
<sequence>MISMSSLSQADGLVRAAAFASAVVASICLASNEFGPGIFVGATAAALILALWRLNQTKLTIRAISDALGRAAKGDLEARIVLLDEGGDLRVAADNLNRALDLTDAFAREASATLASVRDDLLHRLIVERGLAGSYALAARTMNEAVDAIRKRKEEFSRVIVDFEQTVGAVTGAVSRDVGVLDSAAQSMLATVSNTRTRTGDITLQAGETSQSVSTVSSAAEQLTASAAEIAQQTSLALDVARSAEEKTDVARQAVSGLVAAIAEIAGVVDLITSVSNQTRTLALNASIEAARAGEGGRGFAVVANEVKALAQQTAEATDQIRNRIAEIQQKADVSTLSIEDIAHTSSRVLDIATAISTATEQQTSATQEIARTMHTVSNATAAVTVNADEVMKAANDSGVAADRVASISGTLASESGRLDQSVASFLAKAREAAGARKRAS</sequence>
<dbReference type="PROSITE" id="PS50885">
    <property type="entry name" value="HAMP"/>
    <property type="match status" value="1"/>
</dbReference>
<feature type="domain" description="HAMP" evidence="4">
    <location>
        <begin position="61"/>
        <end position="108"/>
    </location>
</feature>
<dbReference type="GO" id="GO:0004888">
    <property type="term" value="F:transmembrane signaling receptor activity"/>
    <property type="evidence" value="ECO:0007669"/>
    <property type="project" value="InterPro"/>
</dbReference>
<dbReference type="RefSeq" id="WP_104508231.1">
    <property type="nucleotide sequence ID" value="NZ_JACIGC010000047.1"/>
</dbReference>
<evidence type="ECO:0000256" key="2">
    <source>
        <dbReference type="ARBA" id="ARBA00029447"/>
    </source>
</evidence>
<dbReference type="InterPro" id="IPR004089">
    <property type="entry name" value="MCPsignal_dom"/>
</dbReference>
<dbReference type="AlphaFoldDB" id="A0A2S6N6U2"/>
<name>A0A2S6N6U2_9HYPH</name>
<dbReference type="SMART" id="SM00283">
    <property type="entry name" value="MA"/>
    <property type="match status" value="1"/>
</dbReference>
<comment type="similarity">
    <text evidence="2">Belongs to the methyl-accepting chemotaxis (MCP) protein family.</text>
</comment>
<dbReference type="Pfam" id="PF00015">
    <property type="entry name" value="MCPsignal"/>
    <property type="match status" value="1"/>
</dbReference>
<dbReference type="GO" id="GO:0007165">
    <property type="term" value="P:signal transduction"/>
    <property type="evidence" value="ECO:0007669"/>
    <property type="project" value="UniProtKB-KW"/>
</dbReference>
<protein>
    <submittedName>
        <fullName evidence="5">Uncharacterized protein</fullName>
    </submittedName>
</protein>
<dbReference type="Proteomes" id="UP000239089">
    <property type="component" value="Unassembled WGS sequence"/>
</dbReference>
<dbReference type="PROSITE" id="PS50111">
    <property type="entry name" value="CHEMOTAXIS_TRANSDUC_2"/>
    <property type="match status" value="1"/>
</dbReference>
<accession>A0A2S6N6U2</accession>
<dbReference type="OrthoDB" id="5179380at2"/>
<keyword evidence="6" id="KW-1185">Reference proteome</keyword>
<feature type="domain" description="Methyl-accepting transducer" evidence="3">
    <location>
        <begin position="177"/>
        <end position="399"/>
    </location>
</feature>
<dbReference type="GO" id="GO:0006935">
    <property type="term" value="P:chemotaxis"/>
    <property type="evidence" value="ECO:0007669"/>
    <property type="project" value="InterPro"/>
</dbReference>
<proteinExistence type="inferred from homology"/>
<organism evidence="5 6">
    <name type="scientific">Rhodoblastus sphagnicola</name>
    <dbReference type="NCBI Taxonomy" id="333368"/>
    <lineage>
        <taxon>Bacteria</taxon>
        <taxon>Pseudomonadati</taxon>
        <taxon>Pseudomonadota</taxon>
        <taxon>Alphaproteobacteria</taxon>
        <taxon>Hyphomicrobiales</taxon>
        <taxon>Rhodoblastaceae</taxon>
        <taxon>Rhodoblastus</taxon>
    </lineage>
</organism>
<evidence type="ECO:0000259" key="4">
    <source>
        <dbReference type="PROSITE" id="PS50885"/>
    </source>
</evidence>
<dbReference type="PANTHER" id="PTHR32089:SF112">
    <property type="entry name" value="LYSOZYME-LIKE PROTEIN-RELATED"/>
    <property type="match status" value="1"/>
</dbReference>
<dbReference type="InterPro" id="IPR003660">
    <property type="entry name" value="HAMP_dom"/>
</dbReference>
<gene>
    <name evidence="5" type="ORF">CCR94_12700</name>
</gene>
<dbReference type="SUPFAM" id="SSF58104">
    <property type="entry name" value="Methyl-accepting chemotaxis protein (MCP) signaling domain"/>
    <property type="match status" value="1"/>
</dbReference>
<dbReference type="PRINTS" id="PR00260">
    <property type="entry name" value="CHEMTRNSDUCR"/>
</dbReference>
<evidence type="ECO:0000259" key="3">
    <source>
        <dbReference type="PROSITE" id="PS50111"/>
    </source>
</evidence>
<keyword evidence="1" id="KW-0807">Transducer</keyword>
<dbReference type="Gene3D" id="1.10.287.950">
    <property type="entry name" value="Methyl-accepting chemotaxis protein"/>
    <property type="match status" value="1"/>
</dbReference>
<dbReference type="GO" id="GO:0016020">
    <property type="term" value="C:membrane"/>
    <property type="evidence" value="ECO:0007669"/>
    <property type="project" value="InterPro"/>
</dbReference>
<evidence type="ECO:0000313" key="6">
    <source>
        <dbReference type="Proteomes" id="UP000239089"/>
    </source>
</evidence>
<reference evidence="5 6" key="1">
    <citation type="journal article" date="2018" name="Arch. Microbiol.">
        <title>New insights into the metabolic potential of the phototrophic purple bacterium Rhodopila globiformis DSM 161(T) from its draft genome sequence and evidence for a vanadium-dependent nitrogenase.</title>
        <authorList>
            <person name="Imhoff J.F."/>
            <person name="Rahn T."/>
            <person name="Kunzel S."/>
            <person name="Neulinger S.C."/>
        </authorList>
    </citation>
    <scope>NUCLEOTIDE SEQUENCE [LARGE SCALE GENOMIC DNA]</scope>
    <source>
        <strain evidence="5 6">DSM 16996</strain>
    </source>
</reference>
<dbReference type="InterPro" id="IPR004090">
    <property type="entry name" value="Chemotax_Me-accpt_rcpt"/>
</dbReference>
<comment type="caution">
    <text evidence="5">The sequence shown here is derived from an EMBL/GenBank/DDBJ whole genome shotgun (WGS) entry which is preliminary data.</text>
</comment>
<dbReference type="EMBL" id="NHSJ01000081">
    <property type="protein sequence ID" value="PPQ30331.1"/>
    <property type="molecule type" value="Genomic_DNA"/>
</dbReference>
<evidence type="ECO:0000313" key="5">
    <source>
        <dbReference type="EMBL" id="PPQ30331.1"/>
    </source>
</evidence>
<evidence type="ECO:0000256" key="1">
    <source>
        <dbReference type="ARBA" id="ARBA00023224"/>
    </source>
</evidence>